<dbReference type="PANTHER" id="PTHR46558:SF14">
    <property type="entry name" value="HTH-TYPE TRANSCRIPTIONAL REGULATOR ANSR"/>
    <property type="match status" value="1"/>
</dbReference>
<name>A0A2V3A6Y2_9BACI</name>
<gene>
    <name evidence="3" type="ORF">DFO73_101801</name>
</gene>
<sequence>MILNRLTILRKRNNWSLQETADLLGIAKSTYAGYESGHRRPSLEAIKLMADLFQTSTDYILGRVEDPKFQPAFEKTAIELADCLFVDLSVDRNSLSQEEIEYVIAFIRAKRELGQRKEQGKNSVGESSYLNEKTN</sequence>
<dbReference type="InterPro" id="IPR010982">
    <property type="entry name" value="Lambda_DNA-bd_dom_sf"/>
</dbReference>
<comment type="caution">
    <text evidence="3">The sequence shown here is derived from an EMBL/GenBank/DDBJ whole genome shotgun (WGS) entry which is preliminary data.</text>
</comment>
<dbReference type="SUPFAM" id="SSF47413">
    <property type="entry name" value="lambda repressor-like DNA-binding domains"/>
    <property type="match status" value="1"/>
</dbReference>
<dbReference type="SMART" id="SM00530">
    <property type="entry name" value="HTH_XRE"/>
    <property type="match status" value="1"/>
</dbReference>
<keyword evidence="1 3" id="KW-0238">DNA-binding</keyword>
<accession>A0A2V3A6Y2</accession>
<dbReference type="InterPro" id="IPR001387">
    <property type="entry name" value="Cro/C1-type_HTH"/>
</dbReference>
<dbReference type="CDD" id="cd00093">
    <property type="entry name" value="HTH_XRE"/>
    <property type="match status" value="1"/>
</dbReference>
<dbReference type="Gene3D" id="1.10.260.40">
    <property type="entry name" value="lambda repressor-like DNA-binding domains"/>
    <property type="match status" value="1"/>
</dbReference>
<evidence type="ECO:0000256" key="1">
    <source>
        <dbReference type="ARBA" id="ARBA00023125"/>
    </source>
</evidence>
<dbReference type="Proteomes" id="UP000247150">
    <property type="component" value="Unassembled WGS sequence"/>
</dbReference>
<reference evidence="3 4" key="1">
    <citation type="submission" date="2018-05" db="EMBL/GenBank/DDBJ databases">
        <title>Freshwater and sediment microbial communities from various areas in North America, analyzing microbe dynamics in response to fracking.</title>
        <authorList>
            <person name="Lamendella R."/>
        </authorList>
    </citation>
    <scope>NUCLEOTIDE SEQUENCE [LARGE SCALE GENOMIC DNA]</scope>
    <source>
        <strain evidence="3 4">15_TX</strain>
    </source>
</reference>
<dbReference type="PROSITE" id="PS50943">
    <property type="entry name" value="HTH_CROC1"/>
    <property type="match status" value="1"/>
</dbReference>
<dbReference type="Pfam" id="PF01381">
    <property type="entry name" value="HTH_3"/>
    <property type="match status" value="1"/>
</dbReference>
<dbReference type="RefSeq" id="WP_110063446.1">
    <property type="nucleotide sequence ID" value="NZ_QGTW01000001.1"/>
</dbReference>
<feature type="domain" description="HTH cro/C1-type" evidence="2">
    <location>
        <begin position="6"/>
        <end position="60"/>
    </location>
</feature>
<dbReference type="EMBL" id="QGTW01000001">
    <property type="protein sequence ID" value="PWW32536.1"/>
    <property type="molecule type" value="Genomic_DNA"/>
</dbReference>
<dbReference type="GO" id="GO:0003677">
    <property type="term" value="F:DNA binding"/>
    <property type="evidence" value="ECO:0007669"/>
    <property type="project" value="UniProtKB-KW"/>
</dbReference>
<evidence type="ECO:0000313" key="3">
    <source>
        <dbReference type="EMBL" id="PWW32536.1"/>
    </source>
</evidence>
<protein>
    <submittedName>
        <fullName evidence="3">DNA-binding XRE family transcriptional regulator</fullName>
    </submittedName>
</protein>
<dbReference type="PANTHER" id="PTHR46558">
    <property type="entry name" value="TRACRIPTIONAL REGULATORY PROTEIN-RELATED-RELATED"/>
    <property type="match status" value="1"/>
</dbReference>
<organism evidence="3 4">
    <name type="scientific">Cytobacillus oceanisediminis</name>
    <dbReference type="NCBI Taxonomy" id="665099"/>
    <lineage>
        <taxon>Bacteria</taxon>
        <taxon>Bacillati</taxon>
        <taxon>Bacillota</taxon>
        <taxon>Bacilli</taxon>
        <taxon>Bacillales</taxon>
        <taxon>Bacillaceae</taxon>
        <taxon>Cytobacillus</taxon>
    </lineage>
</organism>
<proteinExistence type="predicted"/>
<evidence type="ECO:0000259" key="2">
    <source>
        <dbReference type="PROSITE" id="PS50943"/>
    </source>
</evidence>
<evidence type="ECO:0000313" key="4">
    <source>
        <dbReference type="Proteomes" id="UP000247150"/>
    </source>
</evidence>
<dbReference type="AlphaFoldDB" id="A0A2V3A6Y2"/>